<name>A0A5E4XXJ8_9BURK</name>
<proteinExistence type="predicted"/>
<sequence length="117" mass="12171">MDISISRLLITALTSGGVFLALQCFAADTPANIQRVLDTNNCSACHGKTEPVVGPAFNAVAAKYANTPDAADRLVGKVRSGGSGVWGQVAMPPNPGITDADLRTVLAWILKQTPGHQ</sequence>
<feature type="chain" id="PRO_5022949652" evidence="7">
    <location>
        <begin position="27"/>
        <end position="117"/>
    </location>
</feature>
<dbReference type="Pfam" id="PF00034">
    <property type="entry name" value="Cytochrom_C"/>
    <property type="match status" value="1"/>
</dbReference>
<keyword evidence="3 6" id="KW-0479">Metal-binding</keyword>
<keyword evidence="4" id="KW-0249">Electron transport</keyword>
<evidence type="ECO:0000259" key="8">
    <source>
        <dbReference type="PROSITE" id="PS51007"/>
    </source>
</evidence>
<dbReference type="GO" id="GO:0005506">
    <property type="term" value="F:iron ion binding"/>
    <property type="evidence" value="ECO:0007669"/>
    <property type="project" value="InterPro"/>
</dbReference>
<dbReference type="EMBL" id="CABPRZ010000020">
    <property type="protein sequence ID" value="VVE40963.1"/>
    <property type="molecule type" value="Genomic_DNA"/>
</dbReference>
<evidence type="ECO:0000256" key="5">
    <source>
        <dbReference type="ARBA" id="ARBA00023004"/>
    </source>
</evidence>
<accession>A0A5E4XXJ8</accession>
<gene>
    <name evidence="9" type="ORF">PTE30175_04055</name>
</gene>
<feature type="binding site" description="covalent" evidence="6">
    <location>
        <position position="46"/>
    </location>
    <ligand>
        <name>heme c</name>
        <dbReference type="ChEBI" id="CHEBI:61717"/>
    </ligand>
</feature>
<feature type="binding site" description="covalent" evidence="6">
    <location>
        <position position="42"/>
    </location>
    <ligand>
        <name>heme c</name>
        <dbReference type="ChEBI" id="CHEBI:61717"/>
    </ligand>
</feature>
<dbReference type="Gene3D" id="1.10.760.10">
    <property type="entry name" value="Cytochrome c-like domain"/>
    <property type="match status" value="1"/>
</dbReference>
<evidence type="ECO:0000256" key="3">
    <source>
        <dbReference type="ARBA" id="ARBA00022723"/>
    </source>
</evidence>
<protein>
    <submittedName>
        <fullName evidence="9">Cytochrome c-551</fullName>
    </submittedName>
</protein>
<dbReference type="InterPro" id="IPR009056">
    <property type="entry name" value="Cyt_c-like_dom"/>
</dbReference>
<dbReference type="RefSeq" id="WP_150698858.1">
    <property type="nucleotide sequence ID" value="NZ_CABPRZ010000020.1"/>
</dbReference>
<evidence type="ECO:0000313" key="10">
    <source>
        <dbReference type="Proteomes" id="UP000414233"/>
    </source>
</evidence>
<dbReference type="GO" id="GO:0020037">
    <property type="term" value="F:heme binding"/>
    <property type="evidence" value="ECO:0007669"/>
    <property type="project" value="InterPro"/>
</dbReference>
<organism evidence="9 10">
    <name type="scientific">Pandoraea terrae</name>
    <dbReference type="NCBI Taxonomy" id="1537710"/>
    <lineage>
        <taxon>Bacteria</taxon>
        <taxon>Pseudomonadati</taxon>
        <taxon>Pseudomonadota</taxon>
        <taxon>Betaproteobacteria</taxon>
        <taxon>Burkholderiales</taxon>
        <taxon>Burkholderiaceae</taxon>
        <taxon>Pandoraea</taxon>
    </lineage>
</organism>
<reference evidence="9 10" key="1">
    <citation type="submission" date="2019-08" db="EMBL/GenBank/DDBJ databases">
        <authorList>
            <person name="Peeters C."/>
        </authorList>
    </citation>
    <scope>NUCLEOTIDE SEQUENCE [LARGE SCALE GENOMIC DNA]</scope>
    <source>
        <strain evidence="9 10">LMG 30175</strain>
    </source>
</reference>
<comment type="PTM">
    <text evidence="6">Binds 1 heme c group covalently per subunit.</text>
</comment>
<feature type="domain" description="Cytochrome c" evidence="8">
    <location>
        <begin position="28"/>
        <end position="113"/>
    </location>
</feature>
<feature type="signal peptide" evidence="7">
    <location>
        <begin position="1"/>
        <end position="26"/>
    </location>
</feature>
<evidence type="ECO:0000256" key="1">
    <source>
        <dbReference type="ARBA" id="ARBA00022448"/>
    </source>
</evidence>
<dbReference type="PROSITE" id="PS51007">
    <property type="entry name" value="CYTC"/>
    <property type="match status" value="1"/>
</dbReference>
<dbReference type="OrthoDB" id="9814063at2"/>
<keyword evidence="2 6" id="KW-0349">Heme</keyword>
<evidence type="ECO:0000256" key="2">
    <source>
        <dbReference type="ARBA" id="ARBA00022617"/>
    </source>
</evidence>
<feature type="binding site" description="covalent" evidence="6">
    <location>
        <position position="91"/>
    </location>
    <ligand>
        <name>heme c</name>
        <dbReference type="ChEBI" id="CHEBI:61717"/>
    </ligand>
</feature>
<dbReference type="InterPro" id="IPR002324">
    <property type="entry name" value="Cyt_c_ID"/>
</dbReference>
<keyword evidence="1" id="KW-0813">Transport</keyword>
<dbReference type="SUPFAM" id="SSF46626">
    <property type="entry name" value="Cytochrome c"/>
    <property type="match status" value="1"/>
</dbReference>
<keyword evidence="5 6" id="KW-0408">Iron</keyword>
<dbReference type="Proteomes" id="UP000414233">
    <property type="component" value="Unassembled WGS sequence"/>
</dbReference>
<evidence type="ECO:0000256" key="6">
    <source>
        <dbReference type="PIRSR" id="PIRSR602324-1"/>
    </source>
</evidence>
<dbReference type="GO" id="GO:0009055">
    <property type="term" value="F:electron transfer activity"/>
    <property type="evidence" value="ECO:0007669"/>
    <property type="project" value="InterPro"/>
</dbReference>
<dbReference type="PRINTS" id="PR00606">
    <property type="entry name" value="CYTCHROMECID"/>
</dbReference>
<keyword evidence="7" id="KW-0732">Signal</keyword>
<evidence type="ECO:0000313" key="9">
    <source>
        <dbReference type="EMBL" id="VVE40963.1"/>
    </source>
</evidence>
<evidence type="ECO:0000256" key="4">
    <source>
        <dbReference type="ARBA" id="ARBA00022982"/>
    </source>
</evidence>
<evidence type="ECO:0000256" key="7">
    <source>
        <dbReference type="SAM" id="SignalP"/>
    </source>
</evidence>
<keyword evidence="10" id="KW-1185">Reference proteome</keyword>
<dbReference type="InterPro" id="IPR036909">
    <property type="entry name" value="Cyt_c-like_dom_sf"/>
</dbReference>
<dbReference type="AlphaFoldDB" id="A0A5E4XXJ8"/>